<organism evidence="1 2">
    <name type="scientific">Bacillus solimangrovi</name>
    <dbReference type="NCBI Taxonomy" id="1305675"/>
    <lineage>
        <taxon>Bacteria</taxon>
        <taxon>Bacillati</taxon>
        <taxon>Bacillota</taxon>
        <taxon>Bacilli</taxon>
        <taxon>Bacillales</taxon>
        <taxon>Bacillaceae</taxon>
        <taxon>Bacillus</taxon>
    </lineage>
</organism>
<dbReference type="SUPFAM" id="SSF48452">
    <property type="entry name" value="TPR-like"/>
    <property type="match status" value="1"/>
</dbReference>
<dbReference type="EMBL" id="MJEH01000064">
    <property type="protein sequence ID" value="OEH91064.1"/>
    <property type="molecule type" value="Genomic_DNA"/>
</dbReference>
<dbReference type="Gene3D" id="1.25.40.10">
    <property type="entry name" value="Tetratricopeptide repeat domain"/>
    <property type="match status" value="2"/>
</dbReference>
<accession>A0A1E5LAG9</accession>
<gene>
    <name evidence="1" type="ORF">BFG57_06740</name>
</gene>
<evidence type="ECO:0000313" key="1">
    <source>
        <dbReference type="EMBL" id="OEH91064.1"/>
    </source>
</evidence>
<comment type="caution">
    <text evidence="1">The sequence shown here is derived from an EMBL/GenBank/DDBJ whole genome shotgun (WGS) entry which is preliminary data.</text>
</comment>
<dbReference type="STRING" id="1305675.BFG57_06740"/>
<evidence type="ECO:0000313" key="2">
    <source>
        <dbReference type="Proteomes" id="UP000095209"/>
    </source>
</evidence>
<dbReference type="OrthoDB" id="9803982at2"/>
<protein>
    <submittedName>
        <fullName evidence="1">Uncharacterized protein</fullName>
    </submittedName>
</protein>
<keyword evidence="2" id="KW-1185">Reference proteome</keyword>
<sequence>MYSIRENLDKIYTSQQFTTRQKILKAEELLDRQLVLEPQNTDLWFELASVVLEVPEVDFWKSLECMRQVLSYDPKNSEALLFLAFIHYLHRGYVDSNTENLLDKCLESENDTQIKSLCYLAKTWGDKVSEDEVLYYLEKSVEYDDSFIKNLITLADVYHKQGRYREENNLLTQALKNIEKIYLCNERFDKEKLKPYLNSHFIGYEPTPLPFSPSYNQFKKFYMMRIWIDSAMVEPILEKVTSIE</sequence>
<dbReference type="Proteomes" id="UP000095209">
    <property type="component" value="Unassembled WGS sequence"/>
</dbReference>
<dbReference type="InterPro" id="IPR011990">
    <property type="entry name" value="TPR-like_helical_dom_sf"/>
</dbReference>
<reference evidence="1 2" key="1">
    <citation type="submission" date="2016-08" db="EMBL/GenBank/DDBJ databases">
        <title>Genome of Bacillus solimangrovi GH2-4.</title>
        <authorList>
            <person name="Lim S."/>
            <person name="Kim B.-C."/>
        </authorList>
    </citation>
    <scope>NUCLEOTIDE SEQUENCE [LARGE SCALE GENOMIC DNA]</scope>
    <source>
        <strain evidence="1 2">GH2-4</strain>
    </source>
</reference>
<dbReference type="AlphaFoldDB" id="A0A1E5LAG9"/>
<proteinExistence type="predicted"/>
<dbReference type="RefSeq" id="WP_069718831.1">
    <property type="nucleotide sequence ID" value="NZ_MJEH01000064.1"/>
</dbReference>
<name>A0A1E5LAG9_9BACI</name>